<protein>
    <submittedName>
        <fullName evidence="1">Uncharacterized protein</fullName>
    </submittedName>
</protein>
<reference evidence="2" key="1">
    <citation type="submission" date="2017-09" db="EMBL/GenBank/DDBJ databases">
        <title>Depth-based differentiation of microbial function through sediment-hosted aquifers and enrichment of novel symbionts in the deep terrestrial subsurface.</title>
        <authorList>
            <person name="Probst A.J."/>
            <person name="Ladd B."/>
            <person name="Jarett J.K."/>
            <person name="Geller-Mcgrath D.E."/>
            <person name="Sieber C.M.K."/>
            <person name="Emerson J.B."/>
            <person name="Anantharaman K."/>
            <person name="Thomas B.C."/>
            <person name="Malmstrom R."/>
            <person name="Stieglmeier M."/>
            <person name="Klingl A."/>
            <person name="Woyke T."/>
            <person name="Ryan C.M."/>
            <person name="Banfield J.F."/>
        </authorList>
    </citation>
    <scope>NUCLEOTIDE SEQUENCE [LARGE SCALE GENOMIC DNA]</scope>
</reference>
<dbReference type="Proteomes" id="UP000230935">
    <property type="component" value="Unassembled WGS sequence"/>
</dbReference>
<evidence type="ECO:0000313" key="2">
    <source>
        <dbReference type="Proteomes" id="UP000230935"/>
    </source>
</evidence>
<comment type="caution">
    <text evidence="1">The sequence shown here is derived from an EMBL/GenBank/DDBJ whole genome shotgun (WGS) entry which is preliminary data.</text>
</comment>
<sequence>MATCQIGRLAQLQPEADPPLAEVTRRTTDIVQSGGERLVYTEEVRGSRHRTFLRVRSSVG</sequence>
<dbReference type="AlphaFoldDB" id="A0A2H0W103"/>
<name>A0A2H0W103_9BACT</name>
<evidence type="ECO:0000313" key="1">
    <source>
        <dbReference type="EMBL" id="PIS05006.1"/>
    </source>
</evidence>
<organism evidence="1 2">
    <name type="scientific">Candidatus Buchananbacteria bacterium CG10_big_fil_rev_8_21_14_0_10_42_9</name>
    <dbReference type="NCBI Taxonomy" id="1974526"/>
    <lineage>
        <taxon>Bacteria</taxon>
        <taxon>Candidatus Buchananiibacteriota</taxon>
    </lineage>
</organism>
<dbReference type="EMBL" id="PEZZ01000027">
    <property type="protein sequence ID" value="PIS05006.1"/>
    <property type="molecule type" value="Genomic_DNA"/>
</dbReference>
<gene>
    <name evidence="1" type="ORF">COT81_03540</name>
</gene>
<accession>A0A2H0W103</accession>
<proteinExistence type="predicted"/>